<dbReference type="SUPFAM" id="SSF53623">
    <property type="entry name" value="MurD-like peptide ligases, catalytic domain"/>
    <property type="match status" value="1"/>
</dbReference>
<dbReference type="GO" id="GO:0005739">
    <property type="term" value="C:mitochondrion"/>
    <property type="evidence" value="ECO:0007669"/>
    <property type="project" value="TreeGrafter"/>
</dbReference>
<dbReference type="SUPFAM" id="SSF53244">
    <property type="entry name" value="MurD-like peptide ligases, peptide-binding domain"/>
    <property type="match status" value="1"/>
</dbReference>
<evidence type="ECO:0000256" key="2">
    <source>
        <dbReference type="ARBA" id="ARBA00008276"/>
    </source>
</evidence>
<dbReference type="RefSeq" id="XP_040641560.1">
    <property type="nucleotide sequence ID" value="XM_040779975.1"/>
</dbReference>
<sequence>MAWQYLVLDVLLNDSHERWAKGRHLSHLDVPDGLLSMNTVAQMVGSFLVTRLSLDLIHRSLSVFCVATFLSAPHDWPSMFGICFGANVSKVNSGINCFVGRSQVFSMGIRLRDSNAPVFFFFTGVGVLIEEAFQNSLRGKLPGPTDPQSLSFMLMKRIVGYIWVLVWLGSSGSYLIYQTVTIAIVNRSVGVPYSMVESVGLQKTGALIGTVIRTSSDHEYSPHSNNKIDQPRGMIELGLSRISRLLQQTPLSWKAIHIAGTNGKGSISAYVSRLLASGGVRCGRFTSPHLIDRWDCITIDEKVVQESLFRQIEEEVKLRDQILGIGASEFELLTATAFEIFNHERVEVGVVEVGMGGRLDSTNILSNVLVSVIAKIGLDHQALLGNSIEQIASEKAGILKPHIPCVVDGTNCPEVITTLQSRIQELDLKGDFVHPDAVEIQAPSLARIFEKLDLLPHQRANMYCAVSAIQLALPKLRPGLDVDSLLPHLSEVNWPGRLQGIVLKPLIARKEPILLDGAHNAQSAQVLGEYVERKLRPQRNNVTWVIAASRGKDLAELFGAFIKPGDKVATTAFGPVDGMPWVKAVDPTELATCVQSFSEIQQVKAFGKNIPASINWASEVANGGPLVIAGSLYLASDVLRLLREAQASVGSGRGTC</sequence>
<keyword evidence="8" id="KW-0067">ATP-binding</keyword>
<dbReference type="UniPathway" id="UPA00850"/>
<dbReference type="PROSITE" id="PS01011">
    <property type="entry name" value="FOLYLPOLYGLU_SYNT_1"/>
    <property type="match status" value="1"/>
</dbReference>
<keyword evidence="10" id="KW-0812">Transmembrane</keyword>
<keyword evidence="6" id="KW-0479">Metal-binding</keyword>
<keyword evidence="10" id="KW-1133">Transmembrane helix</keyword>
<dbReference type="InterPro" id="IPR018109">
    <property type="entry name" value="Folylpolyglutamate_synth_CS"/>
</dbReference>
<dbReference type="InterPro" id="IPR036565">
    <property type="entry name" value="Mur-like_cat_sf"/>
</dbReference>
<organism evidence="11 12">
    <name type="scientific">Aspergillus ruber (strain CBS 135680)</name>
    <dbReference type="NCBI Taxonomy" id="1388766"/>
    <lineage>
        <taxon>Eukaryota</taxon>
        <taxon>Fungi</taxon>
        <taxon>Dikarya</taxon>
        <taxon>Ascomycota</taxon>
        <taxon>Pezizomycotina</taxon>
        <taxon>Eurotiomycetes</taxon>
        <taxon>Eurotiomycetidae</taxon>
        <taxon>Eurotiales</taxon>
        <taxon>Aspergillaceae</taxon>
        <taxon>Aspergillus</taxon>
        <taxon>Aspergillus subgen. Aspergillus</taxon>
    </lineage>
</organism>
<keyword evidence="9" id="KW-0460">Magnesium</keyword>
<keyword evidence="7" id="KW-0547">Nucleotide-binding</keyword>
<dbReference type="HOGENOM" id="CLU_417943_0_0_1"/>
<evidence type="ECO:0000256" key="5">
    <source>
        <dbReference type="ARBA" id="ARBA00022598"/>
    </source>
</evidence>
<dbReference type="InterPro" id="IPR036615">
    <property type="entry name" value="Mur_ligase_C_dom_sf"/>
</dbReference>
<dbReference type="Gene3D" id="3.40.1190.10">
    <property type="entry name" value="Mur-like, catalytic domain"/>
    <property type="match status" value="1"/>
</dbReference>
<dbReference type="GO" id="GO:0005829">
    <property type="term" value="C:cytosol"/>
    <property type="evidence" value="ECO:0007669"/>
    <property type="project" value="TreeGrafter"/>
</dbReference>
<dbReference type="OrthoDB" id="5212574at2759"/>
<keyword evidence="12" id="KW-1185">Reference proteome</keyword>
<dbReference type="PANTHER" id="PTHR11136:SF0">
    <property type="entry name" value="DIHYDROFOLATE SYNTHETASE-RELATED"/>
    <property type="match status" value="1"/>
</dbReference>
<evidence type="ECO:0000256" key="4">
    <source>
        <dbReference type="ARBA" id="ARBA00022563"/>
    </source>
</evidence>
<comment type="pathway">
    <text evidence="1">Cofactor biosynthesis; tetrahydrofolylpolyglutamate biosynthesis.</text>
</comment>
<dbReference type="GO" id="GO:0004326">
    <property type="term" value="F:tetrahydrofolylpolyglutamate synthase activity"/>
    <property type="evidence" value="ECO:0007669"/>
    <property type="project" value="InterPro"/>
</dbReference>
<dbReference type="NCBIfam" id="TIGR01499">
    <property type="entry name" value="folC"/>
    <property type="match status" value="1"/>
</dbReference>
<feature type="transmembrane region" description="Helical" evidence="10">
    <location>
        <begin position="158"/>
        <end position="177"/>
    </location>
</feature>
<dbReference type="AlphaFoldDB" id="A0A017SLP2"/>
<evidence type="ECO:0000256" key="7">
    <source>
        <dbReference type="ARBA" id="ARBA00022741"/>
    </source>
</evidence>
<keyword evidence="4" id="KW-0554">One-carbon metabolism</keyword>
<dbReference type="EMBL" id="KK088414">
    <property type="protein sequence ID" value="EYE97872.1"/>
    <property type="molecule type" value="Genomic_DNA"/>
</dbReference>
<dbReference type="PANTHER" id="PTHR11136">
    <property type="entry name" value="FOLYLPOLYGLUTAMATE SYNTHASE-RELATED"/>
    <property type="match status" value="1"/>
</dbReference>
<dbReference type="EC" id="6.3.2.12" evidence="3"/>
<reference evidence="12" key="1">
    <citation type="journal article" date="2014" name="Nat. Commun.">
        <title>Genomic adaptations of the halophilic Dead Sea filamentous fungus Eurotium rubrum.</title>
        <authorList>
            <person name="Kis-Papo T."/>
            <person name="Weig A.R."/>
            <person name="Riley R."/>
            <person name="Persoh D."/>
            <person name="Salamov A."/>
            <person name="Sun H."/>
            <person name="Lipzen A."/>
            <person name="Wasser S.P."/>
            <person name="Rambold G."/>
            <person name="Grigoriev I.V."/>
            <person name="Nevo E."/>
        </authorList>
    </citation>
    <scope>NUCLEOTIDE SEQUENCE [LARGE SCALE GENOMIC DNA]</scope>
    <source>
        <strain evidence="12">CBS 135680</strain>
    </source>
</reference>
<dbReference type="STRING" id="1388766.A0A017SLP2"/>
<evidence type="ECO:0000313" key="12">
    <source>
        <dbReference type="Proteomes" id="UP000019804"/>
    </source>
</evidence>
<gene>
    <name evidence="11" type="ORF">EURHEDRAFT_400048</name>
</gene>
<protein>
    <recommendedName>
        <fullName evidence="3">dihydrofolate synthase</fullName>
        <ecNumber evidence="3">6.3.2.12</ecNumber>
    </recommendedName>
</protein>
<keyword evidence="10" id="KW-0472">Membrane</keyword>
<dbReference type="FunFam" id="3.90.190.20:FF:000010">
    <property type="entry name" value="Dihydrofolate synthetase"/>
    <property type="match status" value="1"/>
</dbReference>
<dbReference type="FunFam" id="3.40.1190.10:FF:000010">
    <property type="entry name" value="Dihydrofolate synthetase"/>
    <property type="match status" value="1"/>
</dbReference>
<evidence type="ECO:0000256" key="6">
    <source>
        <dbReference type="ARBA" id="ARBA00022723"/>
    </source>
</evidence>
<dbReference type="GO" id="GO:0008841">
    <property type="term" value="F:dihydrofolate synthase activity"/>
    <property type="evidence" value="ECO:0007669"/>
    <property type="project" value="UniProtKB-EC"/>
</dbReference>
<dbReference type="GO" id="GO:0006730">
    <property type="term" value="P:one-carbon metabolic process"/>
    <property type="evidence" value="ECO:0007669"/>
    <property type="project" value="UniProtKB-KW"/>
</dbReference>
<dbReference type="PROSITE" id="PS01012">
    <property type="entry name" value="FOLYLPOLYGLU_SYNT_2"/>
    <property type="match status" value="1"/>
</dbReference>
<evidence type="ECO:0000256" key="3">
    <source>
        <dbReference type="ARBA" id="ARBA00013023"/>
    </source>
</evidence>
<dbReference type="Proteomes" id="UP000019804">
    <property type="component" value="Unassembled WGS sequence"/>
</dbReference>
<proteinExistence type="inferred from homology"/>
<evidence type="ECO:0000313" key="11">
    <source>
        <dbReference type="EMBL" id="EYE97872.1"/>
    </source>
</evidence>
<dbReference type="GO" id="GO:0046872">
    <property type="term" value="F:metal ion binding"/>
    <property type="evidence" value="ECO:0007669"/>
    <property type="project" value="UniProtKB-KW"/>
</dbReference>
<keyword evidence="5" id="KW-0436">Ligase</keyword>
<dbReference type="InterPro" id="IPR001645">
    <property type="entry name" value="Folylpolyglutamate_synth"/>
</dbReference>
<accession>A0A017SLP2</accession>
<evidence type="ECO:0000256" key="8">
    <source>
        <dbReference type="ARBA" id="ARBA00022840"/>
    </source>
</evidence>
<dbReference type="Gene3D" id="3.90.190.20">
    <property type="entry name" value="Mur ligase, C-terminal domain"/>
    <property type="match status" value="1"/>
</dbReference>
<name>A0A017SLP2_ASPRC</name>
<dbReference type="GeneID" id="63695099"/>
<evidence type="ECO:0000256" key="9">
    <source>
        <dbReference type="ARBA" id="ARBA00022842"/>
    </source>
</evidence>
<comment type="similarity">
    <text evidence="2">Belongs to the folylpolyglutamate synthase family.</text>
</comment>
<evidence type="ECO:0000256" key="1">
    <source>
        <dbReference type="ARBA" id="ARBA00005150"/>
    </source>
</evidence>
<evidence type="ECO:0000256" key="10">
    <source>
        <dbReference type="SAM" id="Phobius"/>
    </source>
</evidence>
<dbReference type="GO" id="GO:0005524">
    <property type="term" value="F:ATP binding"/>
    <property type="evidence" value="ECO:0007669"/>
    <property type="project" value="UniProtKB-KW"/>
</dbReference>